<proteinExistence type="predicted"/>
<keyword evidence="1" id="KW-0732">Signal</keyword>
<feature type="signal peptide" evidence="1">
    <location>
        <begin position="1"/>
        <end position="21"/>
    </location>
</feature>
<comment type="caution">
    <text evidence="2">The sequence shown here is derived from an EMBL/GenBank/DDBJ whole genome shotgun (WGS) entry which is preliminary data.</text>
</comment>
<evidence type="ECO:0000313" key="3">
    <source>
        <dbReference type="Proteomes" id="UP000664034"/>
    </source>
</evidence>
<evidence type="ECO:0000256" key="1">
    <source>
        <dbReference type="SAM" id="SignalP"/>
    </source>
</evidence>
<feature type="chain" id="PRO_5036784027" evidence="1">
    <location>
        <begin position="22"/>
        <end position="132"/>
    </location>
</feature>
<dbReference type="RefSeq" id="WP_207363950.1">
    <property type="nucleotide sequence ID" value="NZ_JAFMYV010000003.1"/>
</dbReference>
<protein>
    <submittedName>
        <fullName evidence="2">Uncharacterized protein</fullName>
    </submittedName>
</protein>
<dbReference type="AlphaFoldDB" id="A0A939K2J5"/>
<dbReference type="EMBL" id="JAFMYV010000003">
    <property type="protein sequence ID" value="MBO0936384.1"/>
    <property type="molecule type" value="Genomic_DNA"/>
</dbReference>
<evidence type="ECO:0000313" key="2">
    <source>
        <dbReference type="EMBL" id="MBO0936384.1"/>
    </source>
</evidence>
<gene>
    <name evidence="2" type="ORF">J2I47_07470</name>
</gene>
<keyword evidence="3" id="KW-1185">Reference proteome</keyword>
<name>A0A939K2J5_9BACT</name>
<dbReference type="Proteomes" id="UP000664034">
    <property type="component" value="Unassembled WGS sequence"/>
</dbReference>
<reference evidence="2" key="1">
    <citation type="submission" date="2021-03" db="EMBL/GenBank/DDBJ databases">
        <title>Fibrella sp. HMF5335 genome sequencing and assembly.</title>
        <authorList>
            <person name="Kang H."/>
            <person name="Kim H."/>
            <person name="Bae S."/>
            <person name="Joh K."/>
        </authorList>
    </citation>
    <scope>NUCLEOTIDE SEQUENCE</scope>
    <source>
        <strain evidence="2">HMF5335</strain>
    </source>
</reference>
<accession>A0A939K2J5</accession>
<organism evidence="2 3">
    <name type="scientific">Fibrella rubiginis</name>
    <dbReference type="NCBI Taxonomy" id="2817060"/>
    <lineage>
        <taxon>Bacteria</taxon>
        <taxon>Pseudomonadati</taxon>
        <taxon>Bacteroidota</taxon>
        <taxon>Cytophagia</taxon>
        <taxon>Cytophagales</taxon>
        <taxon>Spirosomataceae</taxon>
        <taxon>Fibrella</taxon>
    </lineage>
</organism>
<sequence>MNTIKNALAVIGLAAYFSACAPSMNFKPSSITPAATGKVQIKRDKNDNHVVHVNVRNLAPADRLSTPQQAYIVWADMGRNDIRKLGQITPRNKLLEASLTATTVSNPDRIFITAESTPQVQYPSSMEVLTTR</sequence>